<dbReference type="PROSITE" id="PS50885">
    <property type="entry name" value="HAMP"/>
    <property type="match status" value="1"/>
</dbReference>
<evidence type="ECO:0000256" key="3">
    <source>
        <dbReference type="ARBA" id="ARBA00012438"/>
    </source>
</evidence>
<dbReference type="CDD" id="cd00075">
    <property type="entry name" value="HATPase"/>
    <property type="match status" value="1"/>
</dbReference>
<feature type="region of interest" description="Disordered" evidence="11">
    <location>
        <begin position="55"/>
        <end position="75"/>
    </location>
</feature>
<dbReference type="Proteomes" id="UP001183410">
    <property type="component" value="Unassembled WGS sequence"/>
</dbReference>
<evidence type="ECO:0000259" key="13">
    <source>
        <dbReference type="PROSITE" id="PS50885"/>
    </source>
</evidence>
<dbReference type="InterPro" id="IPR005467">
    <property type="entry name" value="His_kinase_dom"/>
</dbReference>
<dbReference type="CDD" id="cd06225">
    <property type="entry name" value="HAMP"/>
    <property type="match status" value="1"/>
</dbReference>
<evidence type="ECO:0000256" key="10">
    <source>
        <dbReference type="ARBA" id="ARBA00023136"/>
    </source>
</evidence>
<dbReference type="InterPro" id="IPR004358">
    <property type="entry name" value="Sig_transdc_His_kin-like_C"/>
</dbReference>
<dbReference type="SUPFAM" id="SSF47384">
    <property type="entry name" value="Homodimeric domain of signal transducing histidine kinase"/>
    <property type="match status" value="1"/>
</dbReference>
<comment type="subcellular location">
    <subcellularLocation>
        <location evidence="2">Cell membrane</location>
    </subcellularLocation>
</comment>
<keyword evidence="10" id="KW-0472">Membrane</keyword>
<sequence>MTARRPRLWPRGLGARLTVTLLALAALSLVAFGAAGTLLLRHWLTDEVDQRLTSLGGVPGEELPPRPEPGQPPPFPTDLRTFALDAEGEVRRVVGRTADDDSLPDLSGWSPTELRARAGEPFTAPSTVGDGSWRVLTGLAPDGGVRVVAQSLADVESTLGRLLLIETVVGLAALAALGAGAVATVRLQLRPLREIERTAQAIAGGELDRRVPDQDPATETGRLGAALNTMLAELAQALRERDASAETTRRFVADASHELRTPLSSIVGFAALYRQGRRQGVVVEDARTERWMSRIEEEAERMGSMVDHLLILSRFDETPHLQPSDVELGELAELVVQSARVRAPDSRIELRVPEPVFAVADRERVRQVLENLVGNALTHGPPGTPVWVAVERTDRPPAPGPAVVGALPPGVAEVAVITVRDAGPGIAGDELPRLFDRFYRASAPRGRGGAGLGLAISAAFVAAHDGYLTVSSTVGRGSVFTVVLPLG</sequence>
<gene>
    <name evidence="14" type="ORF">RM844_31040</name>
</gene>
<dbReference type="InterPro" id="IPR003660">
    <property type="entry name" value="HAMP_dom"/>
</dbReference>
<evidence type="ECO:0000256" key="9">
    <source>
        <dbReference type="ARBA" id="ARBA00023012"/>
    </source>
</evidence>
<dbReference type="Pfam" id="PF00672">
    <property type="entry name" value="HAMP"/>
    <property type="match status" value="1"/>
</dbReference>
<evidence type="ECO:0000256" key="1">
    <source>
        <dbReference type="ARBA" id="ARBA00000085"/>
    </source>
</evidence>
<evidence type="ECO:0000313" key="14">
    <source>
        <dbReference type="EMBL" id="MDT0270715.1"/>
    </source>
</evidence>
<dbReference type="InterPro" id="IPR036890">
    <property type="entry name" value="HATPase_C_sf"/>
</dbReference>
<dbReference type="PANTHER" id="PTHR45436:SF5">
    <property type="entry name" value="SENSOR HISTIDINE KINASE TRCS"/>
    <property type="match status" value="1"/>
</dbReference>
<evidence type="ECO:0000256" key="11">
    <source>
        <dbReference type="SAM" id="MobiDB-lite"/>
    </source>
</evidence>
<evidence type="ECO:0000313" key="15">
    <source>
        <dbReference type="Proteomes" id="UP001183410"/>
    </source>
</evidence>
<dbReference type="Gene3D" id="1.10.287.130">
    <property type="match status" value="1"/>
</dbReference>
<dbReference type="SMART" id="SM00388">
    <property type="entry name" value="HisKA"/>
    <property type="match status" value="1"/>
</dbReference>
<name>A0ABU2K0D3_9ACTN</name>
<dbReference type="SUPFAM" id="SSF55874">
    <property type="entry name" value="ATPase domain of HSP90 chaperone/DNA topoisomerase II/histidine kinase"/>
    <property type="match status" value="1"/>
</dbReference>
<evidence type="ECO:0000256" key="4">
    <source>
        <dbReference type="ARBA" id="ARBA00022553"/>
    </source>
</evidence>
<comment type="catalytic activity">
    <reaction evidence="1">
        <text>ATP + protein L-histidine = ADP + protein N-phospho-L-histidine.</text>
        <dbReference type="EC" id="2.7.13.3"/>
    </reaction>
</comment>
<evidence type="ECO:0000256" key="2">
    <source>
        <dbReference type="ARBA" id="ARBA00004236"/>
    </source>
</evidence>
<dbReference type="PROSITE" id="PS50109">
    <property type="entry name" value="HIS_KIN"/>
    <property type="match status" value="1"/>
</dbReference>
<dbReference type="GO" id="GO:0016301">
    <property type="term" value="F:kinase activity"/>
    <property type="evidence" value="ECO:0007669"/>
    <property type="project" value="UniProtKB-KW"/>
</dbReference>
<evidence type="ECO:0000256" key="6">
    <source>
        <dbReference type="ARBA" id="ARBA00022692"/>
    </source>
</evidence>
<keyword evidence="6" id="KW-0812">Transmembrane</keyword>
<dbReference type="PANTHER" id="PTHR45436">
    <property type="entry name" value="SENSOR HISTIDINE KINASE YKOH"/>
    <property type="match status" value="1"/>
</dbReference>
<protein>
    <recommendedName>
        <fullName evidence="3">histidine kinase</fullName>
        <ecNumber evidence="3">2.7.13.3</ecNumber>
    </recommendedName>
</protein>
<dbReference type="SMART" id="SM00304">
    <property type="entry name" value="HAMP"/>
    <property type="match status" value="1"/>
</dbReference>
<dbReference type="PRINTS" id="PR00344">
    <property type="entry name" value="BCTRLSENSOR"/>
</dbReference>
<evidence type="ECO:0000256" key="5">
    <source>
        <dbReference type="ARBA" id="ARBA00022679"/>
    </source>
</evidence>
<organism evidence="14 15">
    <name type="scientific">Streptomyces chisholmiae</name>
    <dbReference type="NCBI Taxonomy" id="3075540"/>
    <lineage>
        <taxon>Bacteria</taxon>
        <taxon>Bacillati</taxon>
        <taxon>Actinomycetota</taxon>
        <taxon>Actinomycetes</taxon>
        <taxon>Kitasatosporales</taxon>
        <taxon>Streptomycetaceae</taxon>
        <taxon>Streptomyces</taxon>
    </lineage>
</organism>
<keyword evidence="5" id="KW-0808">Transferase</keyword>
<dbReference type="InterPro" id="IPR036097">
    <property type="entry name" value="HisK_dim/P_sf"/>
</dbReference>
<feature type="domain" description="Histidine kinase" evidence="12">
    <location>
        <begin position="254"/>
        <end position="487"/>
    </location>
</feature>
<comment type="caution">
    <text evidence="14">The sequence shown here is derived from an EMBL/GenBank/DDBJ whole genome shotgun (WGS) entry which is preliminary data.</text>
</comment>
<dbReference type="InterPro" id="IPR003661">
    <property type="entry name" value="HisK_dim/P_dom"/>
</dbReference>
<dbReference type="InterPro" id="IPR003594">
    <property type="entry name" value="HATPase_dom"/>
</dbReference>
<feature type="domain" description="HAMP" evidence="13">
    <location>
        <begin position="186"/>
        <end position="239"/>
    </location>
</feature>
<feature type="compositionally biased region" description="Pro residues" evidence="11">
    <location>
        <begin position="66"/>
        <end position="75"/>
    </location>
</feature>
<dbReference type="InterPro" id="IPR050428">
    <property type="entry name" value="TCS_sensor_his_kinase"/>
</dbReference>
<dbReference type="Gene3D" id="6.10.340.10">
    <property type="match status" value="1"/>
</dbReference>
<dbReference type="Pfam" id="PF02518">
    <property type="entry name" value="HATPase_c"/>
    <property type="match status" value="1"/>
</dbReference>
<dbReference type="CDD" id="cd00082">
    <property type="entry name" value="HisKA"/>
    <property type="match status" value="1"/>
</dbReference>
<accession>A0ABU2K0D3</accession>
<keyword evidence="8" id="KW-1133">Transmembrane helix</keyword>
<dbReference type="RefSeq" id="WP_311670777.1">
    <property type="nucleotide sequence ID" value="NZ_JAVREO010000031.1"/>
</dbReference>
<evidence type="ECO:0000259" key="12">
    <source>
        <dbReference type="PROSITE" id="PS50109"/>
    </source>
</evidence>
<keyword evidence="9" id="KW-0902">Two-component regulatory system</keyword>
<proteinExistence type="predicted"/>
<dbReference type="Pfam" id="PF00512">
    <property type="entry name" value="HisKA"/>
    <property type="match status" value="1"/>
</dbReference>
<evidence type="ECO:0000256" key="7">
    <source>
        <dbReference type="ARBA" id="ARBA00022777"/>
    </source>
</evidence>
<keyword evidence="4" id="KW-0597">Phosphoprotein</keyword>
<reference evidence="15" key="1">
    <citation type="submission" date="2023-07" db="EMBL/GenBank/DDBJ databases">
        <title>30 novel species of actinomycetes from the DSMZ collection.</title>
        <authorList>
            <person name="Nouioui I."/>
        </authorList>
    </citation>
    <scope>NUCLEOTIDE SEQUENCE [LARGE SCALE GENOMIC DNA]</scope>
    <source>
        <strain evidence="15">DSM 44915</strain>
    </source>
</reference>
<dbReference type="SUPFAM" id="SSF158472">
    <property type="entry name" value="HAMP domain-like"/>
    <property type="match status" value="1"/>
</dbReference>
<keyword evidence="15" id="KW-1185">Reference proteome</keyword>
<dbReference type="EC" id="2.7.13.3" evidence="3"/>
<keyword evidence="7 14" id="KW-0418">Kinase</keyword>
<dbReference type="Gene3D" id="3.30.565.10">
    <property type="entry name" value="Histidine kinase-like ATPase, C-terminal domain"/>
    <property type="match status" value="1"/>
</dbReference>
<dbReference type="EMBL" id="JAVREO010000031">
    <property type="protein sequence ID" value="MDT0270715.1"/>
    <property type="molecule type" value="Genomic_DNA"/>
</dbReference>
<dbReference type="SMART" id="SM00387">
    <property type="entry name" value="HATPase_c"/>
    <property type="match status" value="1"/>
</dbReference>
<evidence type="ECO:0000256" key="8">
    <source>
        <dbReference type="ARBA" id="ARBA00022989"/>
    </source>
</evidence>